<evidence type="ECO:0000256" key="1">
    <source>
        <dbReference type="ARBA" id="ARBA00004370"/>
    </source>
</evidence>
<evidence type="ECO:0000313" key="7">
    <source>
        <dbReference type="EMBL" id="KAA8516776.1"/>
    </source>
</evidence>
<proteinExistence type="inferred from homology"/>
<evidence type="ECO:0000256" key="3">
    <source>
        <dbReference type="ARBA" id="ARBA00022692"/>
    </source>
</evidence>
<dbReference type="PANTHER" id="PTHR31113">
    <property type="entry name" value="UPF0496 PROTEIN 3-RELATED"/>
    <property type="match status" value="1"/>
</dbReference>
<evidence type="ECO:0000256" key="4">
    <source>
        <dbReference type="ARBA" id="ARBA00022989"/>
    </source>
</evidence>
<dbReference type="InterPro" id="IPR007749">
    <property type="entry name" value="DUF677"/>
</dbReference>
<feature type="region of interest" description="Disordered" evidence="6">
    <location>
        <begin position="1"/>
        <end position="45"/>
    </location>
</feature>
<evidence type="ECO:0000313" key="8">
    <source>
        <dbReference type="Proteomes" id="UP000325577"/>
    </source>
</evidence>
<dbReference type="EMBL" id="CM018051">
    <property type="protein sequence ID" value="KAA8516776.1"/>
    <property type="molecule type" value="Genomic_DNA"/>
</dbReference>
<dbReference type="GO" id="GO:0016020">
    <property type="term" value="C:membrane"/>
    <property type="evidence" value="ECO:0007669"/>
    <property type="project" value="UniProtKB-SubCell"/>
</dbReference>
<keyword evidence="4" id="KW-1133">Transmembrane helix</keyword>
<keyword evidence="8" id="KW-1185">Reference proteome</keyword>
<accession>A0A5J4ZGC7</accession>
<comment type="subcellular location">
    <subcellularLocation>
        <location evidence="1">Membrane</location>
    </subcellularLocation>
</comment>
<name>A0A5J4ZGC7_9ASTE</name>
<dbReference type="OrthoDB" id="1932397at2759"/>
<protein>
    <submittedName>
        <fullName evidence="7">Uncharacterized protein</fullName>
    </submittedName>
</protein>
<dbReference type="Proteomes" id="UP000325577">
    <property type="component" value="Linkage Group LG8"/>
</dbReference>
<evidence type="ECO:0000256" key="2">
    <source>
        <dbReference type="ARBA" id="ARBA00009074"/>
    </source>
</evidence>
<feature type="compositionally biased region" description="Polar residues" evidence="6">
    <location>
        <begin position="7"/>
        <end position="17"/>
    </location>
</feature>
<gene>
    <name evidence="7" type="ORF">F0562_017114</name>
</gene>
<reference evidence="7 8" key="1">
    <citation type="submission" date="2019-09" db="EMBL/GenBank/DDBJ databases">
        <title>A chromosome-level genome assembly of the Chinese tupelo Nyssa sinensis.</title>
        <authorList>
            <person name="Yang X."/>
            <person name="Kang M."/>
            <person name="Yang Y."/>
            <person name="Xiong H."/>
            <person name="Wang M."/>
            <person name="Zhang Z."/>
            <person name="Wang Z."/>
            <person name="Wu H."/>
            <person name="Ma T."/>
            <person name="Liu J."/>
            <person name="Xi Z."/>
        </authorList>
    </citation>
    <scope>NUCLEOTIDE SEQUENCE [LARGE SCALE GENOMIC DNA]</scope>
    <source>
        <strain evidence="7">J267</strain>
        <tissue evidence="7">Leaf</tissue>
    </source>
</reference>
<keyword evidence="5" id="KW-0472">Membrane</keyword>
<keyword evidence="3" id="KW-0812">Transmembrane</keyword>
<dbReference type="AlphaFoldDB" id="A0A5J4ZGC7"/>
<sequence length="368" mass="42398">MLHCLRPSSSTETSNLHPVSPPLPGNSAEGTPRSSAQSSPTIDLTDEYNIAIKSSSYNDMWSKIHPSNSSYSDPDTGQGDGHEKQQFLAQFLQPNRECIQEALQQVRPNALTRLVSAYFDHSEKTSHLCHLLQDYVRQAHTLYTPLSELIDVLPQDTDNNSLVQSQCDQAFNIFQEFDLLDNPFPSPNPHFYDMCCCLSQLKEQLDQCLRNSHSRVRRRHHWSHWHRCWCCHIHCSHSCPRTLYNCGRSLPPCITSKITKEELAHQSLLDTAALGTYVLHKHLETIDCLVAGLHTTVEGDKSLIHLGLQMGRNRHPMEEVVKRLRKNHYNFCRQLMDLEEHICRCFIMINRDRSLLLQEIQLHQTHYS</sequence>
<evidence type="ECO:0000256" key="6">
    <source>
        <dbReference type="SAM" id="MobiDB-lite"/>
    </source>
</evidence>
<evidence type="ECO:0000256" key="5">
    <source>
        <dbReference type="ARBA" id="ARBA00023136"/>
    </source>
</evidence>
<comment type="similarity">
    <text evidence="2">Belongs to the UPF0496 family.</text>
</comment>
<dbReference type="PANTHER" id="PTHR31113:SF5">
    <property type="entry name" value="OS04G0405700 PROTEIN"/>
    <property type="match status" value="1"/>
</dbReference>
<feature type="compositionally biased region" description="Polar residues" evidence="6">
    <location>
        <begin position="28"/>
        <end position="42"/>
    </location>
</feature>
<organism evidence="7 8">
    <name type="scientific">Nyssa sinensis</name>
    <dbReference type="NCBI Taxonomy" id="561372"/>
    <lineage>
        <taxon>Eukaryota</taxon>
        <taxon>Viridiplantae</taxon>
        <taxon>Streptophyta</taxon>
        <taxon>Embryophyta</taxon>
        <taxon>Tracheophyta</taxon>
        <taxon>Spermatophyta</taxon>
        <taxon>Magnoliopsida</taxon>
        <taxon>eudicotyledons</taxon>
        <taxon>Gunneridae</taxon>
        <taxon>Pentapetalae</taxon>
        <taxon>asterids</taxon>
        <taxon>Cornales</taxon>
        <taxon>Nyssaceae</taxon>
        <taxon>Nyssa</taxon>
    </lineage>
</organism>